<dbReference type="AlphaFoldDB" id="A0A4U5PGJ2"/>
<name>A0A4U5PGJ2_STECR</name>
<proteinExistence type="predicted"/>
<comment type="caution">
    <text evidence="1">The sequence shown here is derived from an EMBL/GenBank/DDBJ whole genome shotgun (WGS) entry which is preliminary data.</text>
</comment>
<evidence type="ECO:0000313" key="2">
    <source>
        <dbReference type="Proteomes" id="UP000298663"/>
    </source>
</evidence>
<sequence>MRSMILAFDVWNLVIIVRNSTKIHSLESYVSKVFAPIPTTDISDITKNPMSLNIIRKKKSTLFGHESVKIIVKTLIQSGLPNSKKREALLPLRRCAVELTNS</sequence>
<evidence type="ECO:0000313" key="1">
    <source>
        <dbReference type="EMBL" id="TKR95729.1"/>
    </source>
</evidence>
<dbReference type="Proteomes" id="UP000298663">
    <property type="component" value="Unassembled WGS sequence"/>
</dbReference>
<accession>A0A4U5PGJ2</accession>
<reference evidence="1 2" key="1">
    <citation type="journal article" date="2015" name="Genome Biol.">
        <title>Comparative genomics of Steinernema reveals deeply conserved gene regulatory networks.</title>
        <authorList>
            <person name="Dillman A.R."/>
            <person name="Macchietto M."/>
            <person name="Porter C.F."/>
            <person name="Rogers A."/>
            <person name="Williams B."/>
            <person name="Antoshechkin I."/>
            <person name="Lee M.M."/>
            <person name="Goodwin Z."/>
            <person name="Lu X."/>
            <person name="Lewis E.E."/>
            <person name="Goodrich-Blair H."/>
            <person name="Stock S.P."/>
            <person name="Adams B.J."/>
            <person name="Sternberg P.W."/>
            <person name="Mortazavi A."/>
        </authorList>
    </citation>
    <scope>NUCLEOTIDE SEQUENCE [LARGE SCALE GENOMIC DNA]</scope>
    <source>
        <strain evidence="1 2">ALL</strain>
    </source>
</reference>
<protein>
    <submittedName>
        <fullName evidence="1">Uncharacterized protein</fullName>
    </submittedName>
</protein>
<reference evidence="1 2" key="2">
    <citation type="journal article" date="2019" name="G3 (Bethesda)">
        <title>Hybrid Assembly of the Genome of the Entomopathogenic Nematode Steinernema carpocapsae Identifies the X-Chromosome.</title>
        <authorList>
            <person name="Serra L."/>
            <person name="Macchietto M."/>
            <person name="Macias-Munoz A."/>
            <person name="McGill C.J."/>
            <person name="Rodriguez I.M."/>
            <person name="Rodriguez B."/>
            <person name="Murad R."/>
            <person name="Mortazavi A."/>
        </authorList>
    </citation>
    <scope>NUCLEOTIDE SEQUENCE [LARGE SCALE GENOMIC DNA]</scope>
    <source>
        <strain evidence="1 2">ALL</strain>
    </source>
</reference>
<dbReference type="EMBL" id="AZBU02000002">
    <property type="protein sequence ID" value="TKR95729.1"/>
    <property type="molecule type" value="Genomic_DNA"/>
</dbReference>
<organism evidence="1 2">
    <name type="scientific">Steinernema carpocapsae</name>
    <name type="common">Entomopathogenic nematode</name>
    <dbReference type="NCBI Taxonomy" id="34508"/>
    <lineage>
        <taxon>Eukaryota</taxon>
        <taxon>Metazoa</taxon>
        <taxon>Ecdysozoa</taxon>
        <taxon>Nematoda</taxon>
        <taxon>Chromadorea</taxon>
        <taxon>Rhabditida</taxon>
        <taxon>Tylenchina</taxon>
        <taxon>Panagrolaimomorpha</taxon>
        <taxon>Strongyloidoidea</taxon>
        <taxon>Steinernematidae</taxon>
        <taxon>Steinernema</taxon>
    </lineage>
</organism>
<gene>
    <name evidence="1" type="ORF">L596_009857</name>
</gene>
<keyword evidence="2" id="KW-1185">Reference proteome</keyword>